<accession>A0A7T0G3V7</accession>
<gene>
    <name evidence="1" type="ORF">G3M78_09810</name>
</gene>
<evidence type="ECO:0000313" key="1">
    <source>
        <dbReference type="EMBL" id="QPJ65671.1"/>
    </source>
</evidence>
<dbReference type="Proteomes" id="UP000594464">
    <property type="component" value="Chromosome"/>
</dbReference>
<name>A0A7T0G3V7_9BACT</name>
<sequence>MLAFKKNIYSSQTTGSLDTLDALGAPAIDPVELLQIALKDERETIDFLERQPRDYWHEDGKKFYPHLYRVGGPEIMRTLLENLLEGLESKSCWHHMNTYHYCFLYNVLIRFSFNYNHDNREERKAVLPQLKGGPLNIKTFIKQYFKDTVFLLTPDQYNAMSGEEKLKKGFDCPHQFGVINGLMPTREEMQLRQSNDYPYSIYV</sequence>
<dbReference type="KEGG" id="nva:G3M78_09810"/>
<organism evidence="1 2">
    <name type="scientific">Candidatus Nitrohelix vancouverensis</name>
    <dbReference type="NCBI Taxonomy" id="2705534"/>
    <lineage>
        <taxon>Bacteria</taxon>
        <taxon>Pseudomonadati</taxon>
        <taxon>Nitrospinota/Tectimicrobiota group</taxon>
        <taxon>Nitrospinota</taxon>
        <taxon>Nitrospinia</taxon>
        <taxon>Nitrospinales</taxon>
        <taxon>Nitrospinaceae</taxon>
        <taxon>Candidatus Nitrohelix</taxon>
    </lineage>
</organism>
<reference evidence="2" key="1">
    <citation type="submission" date="2020-02" db="EMBL/GenBank/DDBJ databases">
        <title>Genomic and physiological characterization of two novel Nitrospinaceae genera.</title>
        <authorList>
            <person name="Mueller A.J."/>
            <person name="Jung M.-Y."/>
            <person name="Strachan C.R."/>
            <person name="Herbold C.W."/>
            <person name="Kirkegaard R.H."/>
            <person name="Daims H."/>
        </authorList>
    </citation>
    <scope>NUCLEOTIDE SEQUENCE [LARGE SCALE GENOMIC DNA]</scope>
</reference>
<dbReference type="AlphaFoldDB" id="A0A7T0G3V7"/>
<evidence type="ECO:0000313" key="2">
    <source>
        <dbReference type="Proteomes" id="UP000594464"/>
    </source>
</evidence>
<proteinExistence type="predicted"/>
<protein>
    <submittedName>
        <fullName evidence="1">Uncharacterized protein</fullName>
    </submittedName>
</protein>
<dbReference type="EMBL" id="CP048620">
    <property type="protein sequence ID" value="QPJ65671.1"/>
    <property type="molecule type" value="Genomic_DNA"/>
</dbReference>